<reference evidence="6 7" key="1">
    <citation type="submission" date="2021-03" db="EMBL/GenBank/DDBJ databases">
        <title>Whole genome sequence of Agrobacterium sp. strain Rnr.</title>
        <authorList>
            <person name="Mafakheri H."/>
            <person name="Taghavi S.M."/>
            <person name="Nemanja K."/>
            <person name="Osdaghi E."/>
        </authorList>
    </citation>
    <scope>NUCLEOTIDE SEQUENCE [LARGE SCALE GENOMIC DNA]</scope>
    <source>
        <strain evidence="6 7">Rnr</strain>
    </source>
</reference>
<dbReference type="SUPFAM" id="SSF46785">
    <property type="entry name" value="Winged helix' DNA-binding domain"/>
    <property type="match status" value="1"/>
</dbReference>
<dbReference type="Pfam" id="PF03466">
    <property type="entry name" value="LysR_substrate"/>
    <property type="match status" value="1"/>
</dbReference>
<dbReference type="Pfam" id="PF00126">
    <property type="entry name" value="HTH_1"/>
    <property type="match status" value="1"/>
</dbReference>
<dbReference type="EMBL" id="JAFLNA010000018">
    <property type="protein sequence ID" value="MBO0134048.1"/>
    <property type="molecule type" value="Genomic_DNA"/>
</dbReference>
<dbReference type="PRINTS" id="PR00039">
    <property type="entry name" value="HTHLYSR"/>
</dbReference>
<organism evidence="6 7">
    <name type="scientific">Agrobacterium burrii</name>
    <dbReference type="NCBI Taxonomy" id="2815339"/>
    <lineage>
        <taxon>Bacteria</taxon>
        <taxon>Pseudomonadati</taxon>
        <taxon>Pseudomonadota</taxon>
        <taxon>Alphaproteobacteria</taxon>
        <taxon>Hyphomicrobiales</taxon>
        <taxon>Rhizobiaceae</taxon>
        <taxon>Rhizobium/Agrobacterium group</taxon>
        <taxon>Agrobacterium</taxon>
        <taxon>Agrobacterium tumefaciens complex</taxon>
    </lineage>
</organism>
<evidence type="ECO:0000256" key="3">
    <source>
        <dbReference type="ARBA" id="ARBA00023125"/>
    </source>
</evidence>
<evidence type="ECO:0000256" key="1">
    <source>
        <dbReference type="ARBA" id="ARBA00009437"/>
    </source>
</evidence>
<dbReference type="Proteomes" id="UP000664699">
    <property type="component" value="Unassembled WGS sequence"/>
</dbReference>
<dbReference type="InterPro" id="IPR036390">
    <property type="entry name" value="WH_DNA-bd_sf"/>
</dbReference>
<dbReference type="Gene3D" id="3.40.190.290">
    <property type="match status" value="1"/>
</dbReference>
<dbReference type="RefSeq" id="WP_207135707.1">
    <property type="nucleotide sequence ID" value="NZ_JAFLNA010000018.1"/>
</dbReference>
<dbReference type="PROSITE" id="PS50931">
    <property type="entry name" value="HTH_LYSR"/>
    <property type="match status" value="1"/>
</dbReference>
<dbReference type="InterPro" id="IPR000847">
    <property type="entry name" value="LysR_HTH_N"/>
</dbReference>
<comment type="caution">
    <text evidence="6">The sequence shown here is derived from an EMBL/GenBank/DDBJ whole genome shotgun (WGS) entry which is preliminary data.</text>
</comment>
<evidence type="ECO:0000259" key="5">
    <source>
        <dbReference type="PROSITE" id="PS50931"/>
    </source>
</evidence>
<evidence type="ECO:0000313" key="7">
    <source>
        <dbReference type="Proteomes" id="UP000664699"/>
    </source>
</evidence>
<evidence type="ECO:0000256" key="4">
    <source>
        <dbReference type="ARBA" id="ARBA00023163"/>
    </source>
</evidence>
<name>A0ABS3EPV8_9HYPH</name>
<keyword evidence="7" id="KW-1185">Reference proteome</keyword>
<dbReference type="InterPro" id="IPR036388">
    <property type="entry name" value="WH-like_DNA-bd_sf"/>
</dbReference>
<evidence type="ECO:0000256" key="2">
    <source>
        <dbReference type="ARBA" id="ARBA00023015"/>
    </source>
</evidence>
<dbReference type="Gene3D" id="1.10.10.10">
    <property type="entry name" value="Winged helix-like DNA-binding domain superfamily/Winged helix DNA-binding domain"/>
    <property type="match status" value="1"/>
</dbReference>
<gene>
    <name evidence="6" type="ORF">JZX89_25220</name>
</gene>
<sequence>MTLDQLRIFIAVAELEHVTRAADQLNMTQSATSAAVAALEKRYGVQLFDRLKRRIALTSAGKIFLREAKSVTARAKVAESVLNELAGGNPRVRIAAAPRIGNYWLTTEICRFKERHPNIEIELALKEDAEIVRCIKDGLIDIGVTEQKPDCPDLTVEFARSEEFIFASSDEYHRINGRKQTALVWLVREAGSASRQFFETTIGAMGQGIGQILTFPSDESLKSAITCDIGVGMIPRSMITADLNGSRMVQWPDSPSSTQTNYLVWNAGRPHKLIAAICGSINASDPERSPDYRKVSLDEVD</sequence>
<dbReference type="PANTHER" id="PTHR30126">
    <property type="entry name" value="HTH-TYPE TRANSCRIPTIONAL REGULATOR"/>
    <property type="match status" value="1"/>
</dbReference>
<protein>
    <submittedName>
        <fullName evidence="6">LysR family transcriptional regulator</fullName>
    </submittedName>
</protein>
<comment type="similarity">
    <text evidence="1">Belongs to the LysR transcriptional regulatory family.</text>
</comment>
<dbReference type="InterPro" id="IPR005119">
    <property type="entry name" value="LysR_subst-bd"/>
</dbReference>
<proteinExistence type="inferred from homology"/>
<keyword evidence="4" id="KW-0804">Transcription</keyword>
<keyword evidence="2" id="KW-0805">Transcription regulation</keyword>
<keyword evidence="3" id="KW-0238">DNA-binding</keyword>
<dbReference type="SUPFAM" id="SSF53850">
    <property type="entry name" value="Periplasmic binding protein-like II"/>
    <property type="match status" value="1"/>
</dbReference>
<dbReference type="PANTHER" id="PTHR30126:SF91">
    <property type="entry name" value="LYSR FAMILY TRANSCRIPTIONAL REGULATOR"/>
    <property type="match status" value="1"/>
</dbReference>
<evidence type="ECO:0000313" key="6">
    <source>
        <dbReference type="EMBL" id="MBO0134048.1"/>
    </source>
</evidence>
<feature type="domain" description="HTH lysR-type" evidence="5">
    <location>
        <begin position="1"/>
        <end position="58"/>
    </location>
</feature>
<accession>A0ABS3EPV8</accession>